<accession>A0A9W4EDC7</accession>
<proteinExistence type="predicted"/>
<comment type="caution">
    <text evidence="2">The sequence shown here is derived from an EMBL/GenBank/DDBJ whole genome shotgun (WGS) entry which is preliminary data.</text>
</comment>
<keyword evidence="3" id="KW-1185">Reference proteome</keyword>
<evidence type="ECO:0000313" key="3">
    <source>
        <dbReference type="Proteomes" id="UP001153328"/>
    </source>
</evidence>
<name>A0A9W4EDC7_9ACTN</name>
<evidence type="ECO:0000313" key="2">
    <source>
        <dbReference type="EMBL" id="CAG7619897.1"/>
    </source>
</evidence>
<sequence length="124" mass="12443">MPISSAVLPPRRSSCTGVNSGQIRCTAATAVRSWVPCGPVKSSLPLSGWAPPSVPRRRPAAGRGLTGGSATAGYAGRGGADTEDDAEYMGKADPFVCLRVRGAGPAPASHPGECGAGAGWRVPT</sequence>
<evidence type="ECO:0000256" key="1">
    <source>
        <dbReference type="SAM" id="MobiDB-lite"/>
    </source>
</evidence>
<reference evidence="2" key="1">
    <citation type="submission" date="2021-06" db="EMBL/GenBank/DDBJ databases">
        <authorList>
            <person name="Arsene-Ploetze F."/>
        </authorList>
    </citation>
    <scope>NUCLEOTIDE SEQUENCE</scope>
    <source>
        <strain evidence="2">SBRY1</strain>
    </source>
</reference>
<dbReference type="EMBL" id="CAJVAX010000005">
    <property type="protein sequence ID" value="CAG7619897.1"/>
    <property type="molecule type" value="Genomic_DNA"/>
</dbReference>
<dbReference type="Proteomes" id="UP001153328">
    <property type="component" value="Unassembled WGS sequence"/>
</dbReference>
<gene>
    <name evidence="2" type="ORF">SBRY_130113</name>
</gene>
<dbReference type="AlphaFoldDB" id="A0A9W4EDC7"/>
<feature type="region of interest" description="Disordered" evidence="1">
    <location>
        <begin position="45"/>
        <end position="86"/>
    </location>
</feature>
<protein>
    <submittedName>
        <fullName evidence="2">Uncharacterized protein</fullName>
    </submittedName>
</protein>
<organism evidence="2 3">
    <name type="scientific">Actinacidiphila bryophytorum</name>
    <dbReference type="NCBI Taxonomy" id="1436133"/>
    <lineage>
        <taxon>Bacteria</taxon>
        <taxon>Bacillati</taxon>
        <taxon>Actinomycetota</taxon>
        <taxon>Actinomycetes</taxon>
        <taxon>Kitasatosporales</taxon>
        <taxon>Streptomycetaceae</taxon>
        <taxon>Actinacidiphila</taxon>
    </lineage>
</organism>